<evidence type="ECO:0000313" key="3">
    <source>
        <dbReference type="Proteomes" id="UP000245370"/>
    </source>
</evidence>
<dbReference type="Pfam" id="PF10988">
    <property type="entry name" value="DUF2807"/>
    <property type="match status" value="1"/>
</dbReference>
<name>A0A2U2XEB3_9FLAO</name>
<organism evidence="2 3">
    <name type="scientific">Brumimicrobium oceani</name>
    <dbReference type="NCBI Taxonomy" id="2100725"/>
    <lineage>
        <taxon>Bacteria</taxon>
        <taxon>Pseudomonadati</taxon>
        <taxon>Bacteroidota</taxon>
        <taxon>Flavobacteriia</taxon>
        <taxon>Flavobacteriales</taxon>
        <taxon>Crocinitomicaceae</taxon>
        <taxon>Brumimicrobium</taxon>
    </lineage>
</organism>
<keyword evidence="3" id="KW-1185">Reference proteome</keyword>
<evidence type="ECO:0000313" key="2">
    <source>
        <dbReference type="EMBL" id="PWH86125.1"/>
    </source>
</evidence>
<dbReference type="Gene3D" id="2.160.20.120">
    <property type="match status" value="1"/>
</dbReference>
<feature type="domain" description="Putative auto-transporter adhesin head GIN" evidence="1">
    <location>
        <begin position="49"/>
        <end position="231"/>
    </location>
</feature>
<reference evidence="2 3" key="1">
    <citation type="submission" date="2018-05" db="EMBL/GenBank/DDBJ databases">
        <title>Brumimicrobium oceani sp. nov., isolated from coastal sediment.</title>
        <authorList>
            <person name="Kou Y."/>
        </authorList>
    </citation>
    <scope>NUCLEOTIDE SEQUENCE [LARGE SCALE GENOMIC DNA]</scope>
    <source>
        <strain evidence="2 3">C305</strain>
    </source>
</reference>
<evidence type="ECO:0000259" key="1">
    <source>
        <dbReference type="Pfam" id="PF10988"/>
    </source>
</evidence>
<comment type="caution">
    <text evidence="2">The sequence shown here is derived from an EMBL/GenBank/DDBJ whole genome shotgun (WGS) entry which is preliminary data.</text>
</comment>
<dbReference type="InterPro" id="IPR021255">
    <property type="entry name" value="DUF2807"/>
</dbReference>
<sequence>MEMIKYLVMSTVLLFFSCKKANERICFKGTGEASERIVNSEMDIDTLYLYDNLYYQLIPSNESKVVLTGGENLLEHIEVDFNNGRLSVSNKNKCKFLRSFKNEIHAKIYVDSITYIYYEGSKELVSSDTLFSNELRLFIRDGAGSTNLTLRNGYTSATVTHGFGDFKLKGQTLSAYLSCSTNSYCDTRFFKVKNNLMVNSNTVGNMLVNASEANLFATILESGNIQYVGTPTSVSLESSGEGQLVDLNN</sequence>
<accession>A0A2U2XEB3</accession>
<dbReference type="Proteomes" id="UP000245370">
    <property type="component" value="Unassembled WGS sequence"/>
</dbReference>
<reference evidence="2 3" key="2">
    <citation type="submission" date="2018-05" db="EMBL/GenBank/DDBJ databases">
        <authorList>
            <person name="Lanie J.A."/>
            <person name="Ng W.-L."/>
            <person name="Kazmierczak K.M."/>
            <person name="Andrzejewski T.M."/>
            <person name="Davidsen T.M."/>
            <person name="Wayne K.J."/>
            <person name="Tettelin H."/>
            <person name="Glass J.I."/>
            <person name="Rusch D."/>
            <person name="Podicherti R."/>
            <person name="Tsui H.-C.T."/>
            <person name="Winkler M.E."/>
        </authorList>
    </citation>
    <scope>NUCLEOTIDE SEQUENCE [LARGE SCALE GENOMIC DNA]</scope>
    <source>
        <strain evidence="2 3">C305</strain>
    </source>
</reference>
<dbReference type="AlphaFoldDB" id="A0A2U2XEB3"/>
<proteinExistence type="predicted"/>
<gene>
    <name evidence="2" type="ORF">DIT68_06100</name>
</gene>
<dbReference type="EMBL" id="QFRJ01000003">
    <property type="protein sequence ID" value="PWH86125.1"/>
    <property type="molecule type" value="Genomic_DNA"/>
</dbReference>
<protein>
    <recommendedName>
        <fullName evidence="1">Putative auto-transporter adhesin head GIN domain-containing protein</fullName>
    </recommendedName>
</protein>
<dbReference type="PROSITE" id="PS51257">
    <property type="entry name" value="PROKAR_LIPOPROTEIN"/>
    <property type="match status" value="1"/>
</dbReference>